<comment type="caution">
    <text evidence="1">The sequence shown here is derived from an EMBL/GenBank/DDBJ whole genome shotgun (WGS) entry which is preliminary data.</text>
</comment>
<dbReference type="RefSeq" id="WP_108031255.1">
    <property type="nucleotide sequence ID" value="NZ_PYUE01000012.1"/>
</dbReference>
<evidence type="ECO:0008006" key="3">
    <source>
        <dbReference type="Google" id="ProtNLM"/>
    </source>
</evidence>
<reference evidence="1 2" key="1">
    <citation type="submission" date="2019-04" db="EMBL/GenBank/DDBJ databases">
        <title>Lysinibacillus genome sequencing.</title>
        <authorList>
            <person name="Dunlap C."/>
        </authorList>
    </citation>
    <scope>NUCLEOTIDE SEQUENCE [LARGE SCALE GENOMIC DNA]</scope>
    <source>
        <strain evidence="1 2">KCTC 33042</strain>
    </source>
</reference>
<proteinExistence type="predicted"/>
<evidence type="ECO:0000313" key="2">
    <source>
        <dbReference type="Proteomes" id="UP000308330"/>
    </source>
</evidence>
<accession>A0ABY2SVI4</accession>
<dbReference type="Proteomes" id="UP000308330">
    <property type="component" value="Unassembled WGS sequence"/>
</dbReference>
<gene>
    <name evidence="1" type="ORF">FC748_20965</name>
</gene>
<keyword evidence="2" id="KW-1185">Reference proteome</keyword>
<evidence type="ECO:0000313" key="1">
    <source>
        <dbReference type="EMBL" id="TKI44845.1"/>
    </source>
</evidence>
<name>A0ABY2SVI4_9BACI</name>
<sequence>MIKSRGFANAILSINLHQFESIKNFLNELQLLWNEKLSDYEEMGNKIEDEEERNEFFDFYYDDWVVYRDEYPRLANYNGLVSCYSYFEKLCSDYYRRVLQFNPDFKEMKKRNLYALDYIKWFEEKFEKQILNEEKLEQFSHFHQIRNRIVHSNGKVDKIDYKELVGIISELKWVELNSHNELEISIEYIEEAIEMLSDSTVLIHNCVYVK</sequence>
<organism evidence="1 2">
    <name type="scientific">Lysinibacillus tabacifolii</name>
    <dbReference type="NCBI Taxonomy" id="1173107"/>
    <lineage>
        <taxon>Bacteria</taxon>
        <taxon>Bacillati</taxon>
        <taxon>Bacillota</taxon>
        <taxon>Bacilli</taxon>
        <taxon>Bacillales</taxon>
        <taxon>Bacillaceae</taxon>
        <taxon>Lysinibacillus</taxon>
    </lineage>
</organism>
<protein>
    <recommendedName>
        <fullName evidence="3">Apea-like HEPN domain-containing protein</fullName>
    </recommendedName>
</protein>
<dbReference type="EMBL" id="SZPT01000011">
    <property type="protein sequence ID" value="TKI44845.1"/>
    <property type="molecule type" value="Genomic_DNA"/>
</dbReference>